<dbReference type="AlphaFoldDB" id="A0AAW0RAC5"/>
<evidence type="ECO:0000256" key="1">
    <source>
        <dbReference type="SAM" id="MobiDB-lite"/>
    </source>
</evidence>
<dbReference type="EMBL" id="JAQQWP010000002">
    <property type="protein sequence ID" value="KAK8130715.1"/>
    <property type="molecule type" value="Genomic_DNA"/>
</dbReference>
<reference evidence="3 4" key="1">
    <citation type="submission" date="2023-01" db="EMBL/GenBank/DDBJ databases">
        <title>Analysis of 21 Apiospora genomes using comparative genomics revels a genus with tremendous synthesis potential of carbohydrate active enzymes and secondary metabolites.</title>
        <authorList>
            <person name="Sorensen T."/>
        </authorList>
    </citation>
    <scope>NUCLEOTIDE SEQUENCE [LARGE SCALE GENOMIC DNA]</scope>
    <source>
        <strain evidence="3 4">CBS 117206</strain>
    </source>
</reference>
<protein>
    <submittedName>
        <fullName evidence="3">Uncharacterized protein</fullName>
    </submittedName>
</protein>
<accession>A0AAW0RAC5</accession>
<keyword evidence="4" id="KW-1185">Reference proteome</keyword>
<evidence type="ECO:0000256" key="2">
    <source>
        <dbReference type="SAM" id="SignalP"/>
    </source>
</evidence>
<name>A0AAW0RAC5_9PEZI</name>
<sequence>MVSQIAGLSGLVLLALGSAICAMSSTTSSNSSLSNGTYGITYHVVRHQIFPTYVVVKRDNGSDAGDDVPDAGDDSSDPEAGDP</sequence>
<evidence type="ECO:0000313" key="3">
    <source>
        <dbReference type="EMBL" id="KAK8130715.1"/>
    </source>
</evidence>
<proteinExistence type="predicted"/>
<keyword evidence="2" id="KW-0732">Signal</keyword>
<comment type="caution">
    <text evidence="3">The sequence shown here is derived from an EMBL/GenBank/DDBJ whole genome shotgun (WGS) entry which is preliminary data.</text>
</comment>
<evidence type="ECO:0000313" key="4">
    <source>
        <dbReference type="Proteomes" id="UP001392437"/>
    </source>
</evidence>
<gene>
    <name evidence="3" type="ORF">PG999_003095</name>
</gene>
<feature type="chain" id="PRO_5043799579" evidence="2">
    <location>
        <begin position="18"/>
        <end position="83"/>
    </location>
</feature>
<dbReference type="Proteomes" id="UP001392437">
    <property type="component" value="Unassembled WGS sequence"/>
</dbReference>
<feature type="signal peptide" evidence="2">
    <location>
        <begin position="1"/>
        <end position="17"/>
    </location>
</feature>
<feature type="compositionally biased region" description="Acidic residues" evidence="1">
    <location>
        <begin position="64"/>
        <end position="83"/>
    </location>
</feature>
<organism evidence="3 4">
    <name type="scientific">Apiospora kogelbergensis</name>
    <dbReference type="NCBI Taxonomy" id="1337665"/>
    <lineage>
        <taxon>Eukaryota</taxon>
        <taxon>Fungi</taxon>
        <taxon>Dikarya</taxon>
        <taxon>Ascomycota</taxon>
        <taxon>Pezizomycotina</taxon>
        <taxon>Sordariomycetes</taxon>
        <taxon>Xylariomycetidae</taxon>
        <taxon>Amphisphaeriales</taxon>
        <taxon>Apiosporaceae</taxon>
        <taxon>Apiospora</taxon>
    </lineage>
</organism>
<feature type="region of interest" description="Disordered" evidence="1">
    <location>
        <begin position="60"/>
        <end position="83"/>
    </location>
</feature>